<dbReference type="EMBL" id="JXTB01000703">
    <property type="protein sequence ID" value="PON33793.1"/>
    <property type="molecule type" value="Genomic_DNA"/>
</dbReference>
<proteinExistence type="predicted"/>
<dbReference type="Proteomes" id="UP000237105">
    <property type="component" value="Unassembled WGS sequence"/>
</dbReference>
<sequence>MAHNLRTDEELKNSEMRIERIVNRAQALSKCLDEFEENFQVTTFRISEFVKNWEEEAKKRQSKWRKESDRIGCKSLVNLTKKKERILTKR</sequence>
<keyword evidence="2" id="KW-1185">Reference proteome</keyword>
<protein>
    <submittedName>
        <fullName evidence="1">Uncharacterized protein</fullName>
    </submittedName>
</protein>
<name>A0A2P5AB71_PARAD</name>
<evidence type="ECO:0000313" key="2">
    <source>
        <dbReference type="Proteomes" id="UP000237105"/>
    </source>
</evidence>
<evidence type="ECO:0000313" key="1">
    <source>
        <dbReference type="EMBL" id="PON33793.1"/>
    </source>
</evidence>
<gene>
    <name evidence="1" type="ORF">PanWU01x14_349750</name>
</gene>
<accession>A0A2P5AB71</accession>
<reference evidence="2" key="1">
    <citation type="submission" date="2016-06" db="EMBL/GenBank/DDBJ databases">
        <title>Parallel loss of symbiosis genes in relatives of nitrogen-fixing non-legume Parasponia.</title>
        <authorList>
            <person name="Van Velzen R."/>
            <person name="Holmer R."/>
            <person name="Bu F."/>
            <person name="Rutten L."/>
            <person name="Van Zeijl A."/>
            <person name="Liu W."/>
            <person name="Santuari L."/>
            <person name="Cao Q."/>
            <person name="Sharma T."/>
            <person name="Shen D."/>
            <person name="Roswanjaya Y."/>
            <person name="Wardhani T."/>
            <person name="Kalhor M.S."/>
            <person name="Jansen J."/>
            <person name="Van den Hoogen J."/>
            <person name="Gungor B."/>
            <person name="Hartog M."/>
            <person name="Hontelez J."/>
            <person name="Verver J."/>
            <person name="Yang W.-C."/>
            <person name="Schijlen E."/>
            <person name="Repin R."/>
            <person name="Schilthuizen M."/>
            <person name="Schranz E."/>
            <person name="Heidstra R."/>
            <person name="Miyata K."/>
            <person name="Fedorova E."/>
            <person name="Kohlen W."/>
            <person name="Bisseling T."/>
            <person name="Smit S."/>
            <person name="Geurts R."/>
        </authorList>
    </citation>
    <scope>NUCLEOTIDE SEQUENCE [LARGE SCALE GENOMIC DNA]</scope>
    <source>
        <strain evidence="2">cv. WU1-14</strain>
    </source>
</reference>
<organism evidence="1 2">
    <name type="scientific">Parasponia andersonii</name>
    <name type="common">Sponia andersonii</name>
    <dbReference type="NCBI Taxonomy" id="3476"/>
    <lineage>
        <taxon>Eukaryota</taxon>
        <taxon>Viridiplantae</taxon>
        <taxon>Streptophyta</taxon>
        <taxon>Embryophyta</taxon>
        <taxon>Tracheophyta</taxon>
        <taxon>Spermatophyta</taxon>
        <taxon>Magnoliopsida</taxon>
        <taxon>eudicotyledons</taxon>
        <taxon>Gunneridae</taxon>
        <taxon>Pentapetalae</taxon>
        <taxon>rosids</taxon>
        <taxon>fabids</taxon>
        <taxon>Rosales</taxon>
        <taxon>Cannabaceae</taxon>
        <taxon>Parasponia</taxon>
    </lineage>
</organism>
<dbReference type="AlphaFoldDB" id="A0A2P5AB71"/>
<comment type="caution">
    <text evidence="1">The sequence shown here is derived from an EMBL/GenBank/DDBJ whole genome shotgun (WGS) entry which is preliminary data.</text>
</comment>